<evidence type="ECO:0000313" key="2">
    <source>
        <dbReference type="EMBL" id="MDH6504163.1"/>
    </source>
</evidence>
<organism evidence="2 3">
    <name type="scientific">Polynucleobacter sphagniphilus</name>
    <dbReference type="NCBI Taxonomy" id="1743169"/>
    <lineage>
        <taxon>Bacteria</taxon>
        <taxon>Pseudomonadati</taxon>
        <taxon>Pseudomonadota</taxon>
        <taxon>Betaproteobacteria</taxon>
        <taxon>Burkholderiales</taxon>
        <taxon>Burkholderiaceae</taxon>
        <taxon>Polynucleobacter</taxon>
    </lineage>
</organism>
<evidence type="ECO:0000313" key="3">
    <source>
        <dbReference type="Proteomes" id="UP001161160"/>
    </source>
</evidence>
<accession>A0AA43M8N0</accession>
<dbReference type="RefSeq" id="WP_277542566.1">
    <property type="nucleotide sequence ID" value="NZ_JAQFIK010000005.1"/>
</dbReference>
<reference evidence="2" key="1">
    <citation type="submission" date="2023-04" db="EMBL/GenBank/DDBJ databases">
        <title>Genome Encyclopedia of Bacteria and Archaea VI: Functional Genomics of Type Strains.</title>
        <authorList>
            <person name="Whitman W."/>
        </authorList>
    </citation>
    <scope>NUCLEOTIDE SEQUENCE</scope>
    <source>
        <strain evidence="2">Enz.4-51</strain>
    </source>
</reference>
<dbReference type="SUPFAM" id="SSF54913">
    <property type="entry name" value="GlnB-like"/>
    <property type="match status" value="1"/>
</dbReference>
<dbReference type="PANTHER" id="PTHR23419:SF8">
    <property type="entry name" value="FI09726P"/>
    <property type="match status" value="1"/>
</dbReference>
<dbReference type="GO" id="GO:0010038">
    <property type="term" value="P:response to metal ion"/>
    <property type="evidence" value="ECO:0007669"/>
    <property type="project" value="InterPro"/>
</dbReference>
<dbReference type="Pfam" id="PF03091">
    <property type="entry name" value="CutA1"/>
    <property type="match status" value="1"/>
</dbReference>
<keyword evidence="3" id="KW-1185">Reference proteome</keyword>
<dbReference type="GeneID" id="83596685"/>
<dbReference type="AlphaFoldDB" id="A0AA43M8N0"/>
<dbReference type="InterPro" id="IPR015867">
    <property type="entry name" value="N-reg_PII/ATP_PRibTrfase_C"/>
</dbReference>
<name>A0AA43M8N0_9BURK</name>
<sequence length="112" mass="12559">MAKTSSTELIIVTTSFAVLGDANAMARKLIERGLAACVQIHEGVHSIYRWKGTVCEEKEVILVAKTNANKWGEISSFMKTEHPYDLPEIIAVKPTEYDLEYGQWVMAELQSK</sequence>
<dbReference type="EMBL" id="JARXYA010000006">
    <property type="protein sequence ID" value="MDH6504163.1"/>
    <property type="molecule type" value="Genomic_DNA"/>
</dbReference>
<dbReference type="InterPro" id="IPR004323">
    <property type="entry name" value="Ion_tolerance_CutA"/>
</dbReference>
<protein>
    <submittedName>
        <fullName evidence="2">Periplasmic divalent cation tolerance protein</fullName>
    </submittedName>
</protein>
<dbReference type="PANTHER" id="PTHR23419">
    <property type="entry name" value="DIVALENT CATION TOLERANCE CUTA-RELATED"/>
    <property type="match status" value="1"/>
</dbReference>
<dbReference type="Proteomes" id="UP001161160">
    <property type="component" value="Unassembled WGS sequence"/>
</dbReference>
<proteinExistence type="inferred from homology"/>
<dbReference type="InterPro" id="IPR011322">
    <property type="entry name" value="N-reg_PII-like_a/b"/>
</dbReference>
<comment type="similarity">
    <text evidence="1">Belongs to the CutA family.</text>
</comment>
<gene>
    <name evidence="2" type="ORF">M2127_001468</name>
</gene>
<evidence type="ECO:0000256" key="1">
    <source>
        <dbReference type="ARBA" id="ARBA00010169"/>
    </source>
</evidence>
<dbReference type="GO" id="GO:0005507">
    <property type="term" value="F:copper ion binding"/>
    <property type="evidence" value="ECO:0007669"/>
    <property type="project" value="TreeGrafter"/>
</dbReference>
<dbReference type="Gene3D" id="3.30.70.120">
    <property type="match status" value="1"/>
</dbReference>
<comment type="caution">
    <text evidence="2">The sequence shown here is derived from an EMBL/GenBank/DDBJ whole genome shotgun (WGS) entry which is preliminary data.</text>
</comment>